<evidence type="ECO:0000256" key="1">
    <source>
        <dbReference type="ARBA" id="ARBA00023015"/>
    </source>
</evidence>
<name>A0A7W8ZNB3_9SPHI</name>
<evidence type="ECO:0000256" key="2">
    <source>
        <dbReference type="ARBA" id="ARBA00023082"/>
    </source>
</evidence>
<dbReference type="Gene3D" id="1.10.1740.10">
    <property type="match status" value="1"/>
</dbReference>
<evidence type="ECO:0000313" key="5">
    <source>
        <dbReference type="Proteomes" id="UP000537204"/>
    </source>
</evidence>
<dbReference type="GO" id="GO:0016987">
    <property type="term" value="F:sigma factor activity"/>
    <property type="evidence" value="ECO:0007669"/>
    <property type="project" value="UniProtKB-KW"/>
</dbReference>
<keyword evidence="3" id="KW-0804">Transcription</keyword>
<dbReference type="PANTHER" id="PTHR43133">
    <property type="entry name" value="RNA POLYMERASE ECF-TYPE SIGMA FACTO"/>
    <property type="match status" value="1"/>
</dbReference>
<protein>
    <submittedName>
        <fullName evidence="4">RNA polymerase sigma-70 factor (ECF subfamily)</fullName>
    </submittedName>
</protein>
<dbReference type="EMBL" id="JACHCE010000004">
    <property type="protein sequence ID" value="MBB5637174.1"/>
    <property type="molecule type" value="Genomic_DNA"/>
</dbReference>
<dbReference type="InterPro" id="IPR039425">
    <property type="entry name" value="RNA_pol_sigma-70-like"/>
</dbReference>
<dbReference type="PANTHER" id="PTHR43133:SF46">
    <property type="entry name" value="RNA POLYMERASE SIGMA-70 FACTOR ECF SUBFAMILY"/>
    <property type="match status" value="1"/>
</dbReference>
<dbReference type="Proteomes" id="UP000537204">
    <property type="component" value="Unassembled WGS sequence"/>
</dbReference>
<dbReference type="SUPFAM" id="SSF88946">
    <property type="entry name" value="Sigma2 domain of RNA polymerase sigma factors"/>
    <property type="match status" value="1"/>
</dbReference>
<dbReference type="RefSeq" id="WP_183883049.1">
    <property type="nucleotide sequence ID" value="NZ_JACHCE010000004.1"/>
</dbReference>
<evidence type="ECO:0000256" key="3">
    <source>
        <dbReference type="ARBA" id="ARBA00023163"/>
    </source>
</evidence>
<comment type="caution">
    <text evidence="4">The sequence shown here is derived from an EMBL/GenBank/DDBJ whole genome shotgun (WGS) entry which is preliminary data.</text>
</comment>
<evidence type="ECO:0000313" key="4">
    <source>
        <dbReference type="EMBL" id="MBB5637174.1"/>
    </source>
</evidence>
<dbReference type="GO" id="GO:0006352">
    <property type="term" value="P:DNA-templated transcription initiation"/>
    <property type="evidence" value="ECO:0007669"/>
    <property type="project" value="InterPro"/>
</dbReference>
<gene>
    <name evidence="4" type="ORF">HDE68_003087</name>
</gene>
<organism evidence="4 5">
    <name type="scientific">Pedobacter cryoconitis</name>
    <dbReference type="NCBI Taxonomy" id="188932"/>
    <lineage>
        <taxon>Bacteria</taxon>
        <taxon>Pseudomonadati</taxon>
        <taxon>Bacteroidota</taxon>
        <taxon>Sphingobacteriia</taxon>
        <taxon>Sphingobacteriales</taxon>
        <taxon>Sphingobacteriaceae</taxon>
        <taxon>Pedobacter</taxon>
    </lineage>
</organism>
<sequence length="118" mass="14113">MDPEKSVYSYFSDTMLLKYLKQGDRGAFDEIFNRYWKKLYNNAYKRLKDKDLVESIVQEVYFNLWKEKESQKIHKLLPYLLSSLRSNVLKLYREGKAGPFFERGLKYIMLASIHNGVN</sequence>
<reference evidence="4 5" key="1">
    <citation type="submission" date="2020-08" db="EMBL/GenBank/DDBJ databases">
        <title>Genomic Encyclopedia of Type Strains, Phase IV (KMG-V): Genome sequencing to study the core and pangenomes of soil and plant-associated prokaryotes.</title>
        <authorList>
            <person name="Whitman W."/>
        </authorList>
    </citation>
    <scope>NUCLEOTIDE SEQUENCE [LARGE SCALE GENOMIC DNA]</scope>
    <source>
        <strain evidence="4 5">S3M1</strain>
    </source>
</reference>
<keyword evidence="1" id="KW-0805">Transcription regulation</keyword>
<keyword evidence="2" id="KW-0731">Sigma factor</keyword>
<dbReference type="AlphaFoldDB" id="A0A7W8ZNB3"/>
<proteinExistence type="predicted"/>
<dbReference type="InterPro" id="IPR013325">
    <property type="entry name" value="RNA_pol_sigma_r2"/>
</dbReference>
<accession>A0A7W8ZNB3</accession>